<feature type="transmembrane region" description="Helical" evidence="2">
    <location>
        <begin position="6"/>
        <end position="24"/>
    </location>
</feature>
<accession>A0A9D1DMJ5</accession>
<dbReference type="PANTHER" id="PTHR34385:SF1">
    <property type="entry name" value="PEPTIDOGLYCAN L-ALANYL-D-GLUTAMATE ENDOPEPTIDASE CWLK"/>
    <property type="match status" value="1"/>
</dbReference>
<feature type="domain" description="D-alanyl-D-alanine carboxypeptidase-like core" evidence="3">
    <location>
        <begin position="110"/>
        <end position="245"/>
    </location>
</feature>
<evidence type="ECO:0000256" key="2">
    <source>
        <dbReference type="SAM" id="Phobius"/>
    </source>
</evidence>
<dbReference type="InterPro" id="IPR052179">
    <property type="entry name" value="DD-CPase-like"/>
</dbReference>
<dbReference type="GO" id="GO:0006508">
    <property type="term" value="P:proteolysis"/>
    <property type="evidence" value="ECO:0007669"/>
    <property type="project" value="InterPro"/>
</dbReference>
<dbReference type="Proteomes" id="UP000824238">
    <property type="component" value="Unassembled WGS sequence"/>
</dbReference>
<dbReference type="InterPro" id="IPR009045">
    <property type="entry name" value="Zn_M74/Hedgehog-like"/>
</dbReference>
<dbReference type="SUPFAM" id="SSF55166">
    <property type="entry name" value="Hedgehog/DD-peptidase"/>
    <property type="match status" value="1"/>
</dbReference>
<dbReference type="PANTHER" id="PTHR34385">
    <property type="entry name" value="D-ALANYL-D-ALANINE CARBOXYPEPTIDASE"/>
    <property type="match status" value="1"/>
</dbReference>
<reference evidence="4" key="2">
    <citation type="journal article" date="2021" name="PeerJ">
        <title>Extensive microbial diversity within the chicken gut microbiome revealed by metagenomics and culture.</title>
        <authorList>
            <person name="Gilroy R."/>
            <person name="Ravi A."/>
            <person name="Getino M."/>
            <person name="Pursley I."/>
            <person name="Horton D.L."/>
            <person name="Alikhan N.F."/>
            <person name="Baker D."/>
            <person name="Gharbi K."/>
            <person name="Hall N."/>
            <person name="Watson M."/>
            <person name="Adriaenssens E.M."/>
            <person name="Foster-Nyarko E."/>
            <person name="Jarju S."/>
            <person name="Secka A."/>
            <person name="Antonio M."/>
            <person name="Oren A."/>
            <person name="Chaudhuri R.R."/>
            <person name="La Ragione R."/>
            <person name="Hildebrand F."/>
            <person name="Pallen M.J."/>
        </authorList>
    </citation>
    <scope>NUCLEOTIDE SEQUENCE</scope>
    <source>
        <strain evidence="4">ChiGjej3B3-7149</strain>
    </source>
</reference>
<reference evidence="4" key="1">
    <citation type="submission" date="2020-10" db="EMBL/GenBank/DDBJ databases">
        <authorList>
            <person name="Gilroy R."/>
        </authorList>
    </citation>
    <scope>NUCLEOTIDE SEQUENCE</scope>
    <source>
        <strain evidence="4">ChiGjej3B3-7149</strain>
    </source>
</reference>
<evidence type="ECO:0000313" key="5">
    <source>
        <dbReference type="Proteomes" id="UP000824238"/>
    </source>
</evidence>
<evidence type="ECO:0000256" key="1">
    <source>
        <dbReference type="SAM" id="MobiDB-lite"/>
    </source>
</evidence>
<protein>
    <submittedName>
        <fullName evidence="4">M15 family metallopeptidase</fullName>
    </submittedName>
</protein>
<dbReference type="Gene3D" id="3.30.1380.10">
    <property type="match status" value="1"/>
</dbReference>
<comment type="caution">
    <text evidence="4">The sequence shown here is derived from an EMBL/GenBank/DDBJ whole genome shotgun (WGS) entry which is preliminary data.</text>
</comment>
<evidence type="ECO:0000313" key="4">
    <source>
        <dbReference type="EMBL" id="HIR55602.1"/>
    </source>
</evidence>
<proteinExistence type="predicted"/>
<feature type="region of interest" description="Disordered" evidence="1">
    <location>
        <begin position="44"/>
        <end position="75"/>
    </location>
</feature>
<evidence type="ECO:0000259" key="3">
    <source>
        <dbReference type="Pfam" id="PF02557"/>
    </source>
</evidence>
<keyword evidence="2" id="KW-1133">Transmembrane helix</keyword>
<dbReference type="EMBL" id="DVHH01000199">
    <property type="protein sequence ID" value="HIR55602.1"/>
    <property type="molecule type" value="Genomic_DNA"/>
</dbReference>
<name>A0A9D1DMJ5_9FIRM</name>
<gene>
    <name evidence="4" type="ORF">IAD36_08430</name>
</gene>
<sequence length="266" mass="29790">MKTRHVLMAFTFIVLLIFLIIVVSSRSTEMGKLYPDDVDIDAGLTQTAPSPQASAEANYDVNPAPEKTGSPKDTKPDIDIDSWQYLLANSDNNIGKYSPQVVAVEETAQYFDERAVDALVDFLDAARAAGYSPYIMASYRPYSSQEYIYNGKASQLSWPDYPDAQDYADAAKLVAAPGTSDHQTGLAVDITDKYYSTMDASRMDQEFLTWLADNCAEYGFILRYPSSKVSITGWDEPWHFRYVGKEAAVFIMDNNLCLEQFVSLYK</sequence>
<keyword evidence="2" id="KW-0812">Transmembrane</keyword>
<dbReference type="InterPro" id="IPR058193">
    <property type="entry name" value="VanY/YodJ_core_dom"/>
</dbReference>
<dbReference type="Pfam" id="PF02557">
    <property type="entry name" value="VanY"/>
    <property type="match status" value="1"/>
</dbReference>
<dbReference type="GO" id="GO:0008233">
    <property type="term" value="F:peptidase activity"/>
    <property type="evidence" value="ECO:0007669"/>
    <property type="project" value="InterPro"/>
</dbReference>
<feature type="compositionally biased region" description="Polar residues" evidence="1">
    <location>
        <begin position="44"/>
        <end position="55"/>
    </location>
</feature>
<dbReference type="AlphaFoldDB" id="A0A9D1DMJ5"/>
<dbReference type="InterPro" id="IPR003709">
    <property type="entry name" value="VanY-like_core_dom"/>
</dbReference>
<organism evidence="4 5">
    <name type="scientific">Candidatus Scatomorpha intestinigallinarum</name>
    <dbReference type="NCBI Taxonomy" id="2840923"/>
    <lineage>
        <taxon>Bacteria</taxon>
        <taxon>Bacillati</taxon>
        <taxon>Bacillota</taxon>
        <taxon>Clostridia</taxon>
        <taxon>Eubacteriales</taxon>
        <taxon>Candidatus Scatomorpha</taxon>
    </lineage>
</organism>
<dbReference type="CDD" id="cd14852">
    <property type="entry name" value="LD-carboxypeptidase"/>
    <property type="match status" value="1"/>
</dbReference>
<keyword evidence="2" id="KW-0472">Membrane</keyword>